<feature type="domain" description="CRC" evidence="5">
    <location>
        <begin position="561"/>
        <end position="688"/>
    </location>
</feature>
<gene>
    <name evidence="6" type="ORF">PRUPE_3G078800</name>
</gene>
<dbReference type="SMART" id="SM01114">
    <property type="entry name" value="CXC"/>
    <property type="match status" value="2"/>
</dbReference>
<dbReference type="GO" id="GO:0003700">
    <property type="term" value="F:DNA-binding transcription factor activity"/>
    <property type="evidence" value="ECO:0007669"/>
    <property type="project" value="InterPro"/>
</dbReference>
<protein>
    <recommendedName>
        <fullName evidence="5">CRC domain-containing protein</fullName>
    </recommendedName>
</protein>
<dbReference type="PANTHER" id="PTHR46159">
    <property type="entry name" value="PROTEIN TESMIN/TSO1-LIKE CXC 2"/>
    <property type="match status" value="1"/>
</dbReference>
<dbReference type="GO" id="GO:0005634">
    <property type="term" value="C:nucleus"/>
    <property type="evidence" value="ECO:0007669"/>
    <property type="project" value="UniProtKB-SubCell"/>
</dbReference>
<reference evidence="6 7" key="1">
    <citation type="journal article" date="2013" name="Nat. Genet.">
        <title>The high-quality draft genome of peach (Prunus persica) identifies unique patterns of genetic diversity, domestication and genome evolution.</title>
        <authorList>
            <consortium name="International Peach Genome Initiative"/>
            <person name="Verde I."/>
            <person name="Abbott A.G."/>
            <person name="Scalabrin S."/>
            <person name="Jung S."/>
            <person name="Shu S."/>
            <person name="Marroni F."/>
            <person name="Zhebentyayeva T."/>
            <person name="Dettori M.T."/>
            <person name="Grimwood J."/>
            <person name="Cattonaro F."/>
            <person name="Zuccolo A."/>
            <person name="Rossini L."/>
            <person name="Jenkins J."/>
            <person name="Vendramin E."/>
            <person name="Meisel L.A."/>
            <person name="Decroocq V."/>
            <person name="Sosinski B."/>
            <person name="Prochnik S."/>
            <person name="Mitros T."/>
            <person name="Policriti A."/>
            <person name="Cipriani G."/>
            <person name="Dondini L."/>
            <person name="Ficklin S."/>
            <person name="Goodstein D.M."/>
            <person name="Xuan P."/>
            <person name="Del Fabbro C."/>
            <person name="Aramini V."/>
            <person name="Copetti D."/>
            <person name="Gonzalez S."/>
            <person name="Horner D.S."/>
            <person name="Falchi R."/>
            <person name="Lucas S."/>
            <person name="Mica E."/>
            <person name="Maldonado J."/>
            <person name="Lazzari B."/>
            <person name="Bielenberg D."/>
            <person name="Pirona R."/>
            <person name="Miculan M."/>
            <person name="Barakat A."/>
            <person name="Testolin R."/>
            <person name="Stella A."/>
            <person name="Tartarini S."/>
            <person name="Tonutti P."/>
            <person name="Arus P."/>
            <person name="Orellana A."/>
            <person name="Wells C."/>
            <person name="Main D."/>
            <person name="Vizzotto G."/>
            <person name="Silva H."/>
            <person name="Salamini F."/>
            <person name="Schmutz J."/>
            <person name="Morgante M."/>
            <person name="Rokhsar D.S."/>
        </authorList>
    </citation>
    <scope>NUCLEOTIDE SEQUENCE [LARGE SCALE GENOMIC DNA]</scope>
    <source>
        <strain evidence="7">cv. Nemared</strain>
    </source>
</reference>
<evidence type="ECO:0000256" key="3">
    <source>
        <dbReference type="ARBA" id="ARBA00023242"/>
    </source>
</evidence>
<keyword evidence="3" id="KW-0539">Nucleus</keyword>
<feature type="region of interest" description="Disordered" evidence="4">
    <location>
        <begin position="758"/>
        <end position="863"/>
    </location>
</feature>
<sequence>MKNTWRREREIASTRKGRGSEVAYGAFFPLGWLFKKRGKQPLPILRLDKMDRTPEANRIAATKSSSISSSPAVQESPFSNFLSNLSPLNTATTASYTQTLLGTNLPTPPVVFTSPHINLQRETSFLERDDIVEAGSEVYKECNTNIVQIQNPSFEEVQLCSPSGCVDEYLADPVEVDSTWSADLRSQRTNEVPRLLHSGFAPGEESNTEVCDIMFGSPENEAVLLSDQAEKNLPLSSLEMSQAAINQRDGKKTEELSRFIFEKVKESDVNACLVSRAQNCGENAAKVNLHRAGCQYDEKNASSQSREDSNECKQRVQKGFVKEGGQNERGIRRHLQFEAAKAYKFTILGNSESPNSLTHDATNSRSPSILTNLKSLASSHFDNRASSSLQDVSCDTLQFPSSPYESFTSAQIGVNSTTSAPIHSVIGLHLNRISRSTSLSSDIFSSKKSIGYLSMPEQMLEHGSNNIATNSSSILTSAVSGKIYVHVASGQQESQAVTEANSFTFHSTDTMKPPCHSMLVDQETAPCEVGMSASQETDEVEELNQLSPKRKRRRDAYMSEGCKRCNCRRSKCLKLYCECFAAGVYCVDSCACVNCYNKPEFEDTVLDIRQQIEARNPLAFTPKVVDNAIDSSPNFTEEQDLTTPSSARHKRGCNCKKSKCLKRYCECFQAKVGCSSACRCEGCKNTFGVTPEPVYNRAKKWEAHPAEKLDNVKGAIACIKAPGIIHYSPTWEGISDISKLTPLSHPCSRTAFSSASSSNSAKIPQAQLPSSQLQPSGAHYDIPYDDTPEILEETSNPTKVVRASSPNQKRVSPPQSRSRLRERSPTGLRSGRKFILQAMPSFPPLTPHRNSKEGTNEIENDDK</sequence>
<dbReference type="InterPro" id="IPR033467">
    <property type="entry name" value="Tesmin/TSO1-like_CXC"/>
</dbReference>
<accession>A0A251Q075</accession>
<proteinExistence type="inferred from homology"/>
<evidence type="ECO:0000256" key="4">
    <source>
        <dbReference type="SAM" id="MobiDB-lite"/>
    </source>
</evidence>
<dbReference type="Pfam" id="PF03638">
    <property type="entry name" value="TCR"/>
    <property type="match status" value="2"/>
</dbReference>
<dbReference type="STRING" id="3760.A0A251Q075"/>
<organism evidence="6 7">
    <name type="scientific">Prunus persica</name>
    <name type="common">Peach</name>
    <name type="synonym">Amygdalus persica</name>
    <dbReference type="NCBI Taxonomy" id="3760"/>
    <lineage>
        <taxon>Eukaryota</taxon>
        <taxon>Viridiplantae</taxon>
        <taxon>Streptophyta</taxon>
        <taxon>Embryophyta</taxon>
        <taxon>Tracheophyta</taxon>
        <taxon>Spermatophyta</taxon>
        <taxon>Magnoliopsida</taxon>
        <taxon>eudicotyledons</taxon>
        <taxon>Gunneridae</taxon>
        <taxon>Pentapetalae</taxon>
        <taxon>rosids</taxon>
        <taxon>fabids</taxon>
        <taxon>Rosales</taxon>
        <taxon>Rosaceae</taxon>
        <taxon>Amygdaloideae</taxon>
        <taxon>Amygdaleae</taxon>
        <taxon>Prunus</taxon>
    </lineage>
</organism>
<comment type="subcellular location">
    <subcellularLocation>
        <location evidence="1">Nucleus</location>
    </subcellularLocation>
</comment>
<dbReference type="InterPro" id="IPR005172">
    <property type="entry name" value="CRC"/>
</dbReference>
<evidence type="ECO:0000259" key="5">
    <source>
        <dbReference type="PROSITE" id="PS51634"/>
    </source>
</evidence>
<dbReference type="EMBL" id="CM007653">
    <property type="protein sequence ID" value="ONI16105.1"/>
    <property type="molecule type" value="Genomic_DNA"/>
</dbReference>
<dbReference type="SMR" id="A0A251Q075"/>
<dbReference type="InterPro" id="IPR044522">
    <property type="entry name" value="TSO1-like"/>
</dbReference>
<feature type="compositionally biased region" description="Acidic residues" evidence="4">
    <location>
        <begin position="783"/>
        <end position="792"/>
    </location>
</feature>
<evidence type="ECO:0000256" key="2">
    <source>
        <dbReference type="ARBA" id="ARBA00007267"/>
    </source>
</evidence>
<dbReference type="PANTHER" id="PTHR46159:SF18">
    <property type="entry name" value="CRC DOMAIN-CONTAINING PROTEIN"/>
    <property type="match status" value="1"/>
</dbReference>
<dbReference type="Proteomes" id="UP000006882">
    <property type="component" value="Chromosome G3"/>
</dbReference>
<comment type="similarity">
    <text evidence="2">Belongs to the lin-54 family.</text>
</comment>
<feature type="compositionally biased region" description="Polar residues" evidence="4">
    <location>
        <begin position="793"/>
        <end position="817"/>
    </location>
</feature>
<dbReference type="Gramene" id="ONI16105">
    <property type="protein sequence ID" value="ONI16105"/>
    <property type="gene ID" value="PRUPE_3G078800"/>
</dbReference>
<feature type="compositionally biased region" description="Low complexity" evidence="4">
    <location>
        <begin position="758"/>
        <end position="776"/>
    </location>
</feature>
<evidence type="ECO:0000313" key="6">
    <source>
        <dbReference type="EMBL" id="ONI16105.1"/>
    </source>
</evidence>
<keyword evidence="7" id="KW-1185">Reference proteome</keyword>
<evidence type="ECO:0000256" key="1">
    <source>
        <dbReference type="ARBA" id="ARBA00004123"/>
    </source>
</evidence>
<dbReference type="AlphaFoldDB" id="A0A251Q075"/>
<name>A0A251Q075_PRUPE</name>
<dbReference type="PROSITE" id="PS51634">
    <property type="entry name" value="CRC"/>
    <property type="match status" value="1"/>
</dbReference>
<evidence type="ECO:0000313" key="7">
    <source>
        <dbReference type="Proteomes" id="UP000006882"/>
    </source>
</evidence>